<keyword evidence="3" id="KW-1185">Reference proteome</keyword>
<reference evidence="2" key="1">
    <citation type="submission" date="2022-03" db="EMBL/GenBank/DDBJ databases">
        <authorList>
            <person name="Alioto T."/>
            <person name="Alioto T."/>
            <person name="Gomez Garrido J."/>
        </authorList>
    </citation>
    <scope>NUCLEOTIDE SEQUENCE</scope>
</reference>
<feature type="compositionally biased region" description="Basic and acidic residues" evidence="1">
    <location>
        <begin position="44"/>
        <end position="57"/>
    </location>
</feature>
<feature type="non-terminal residue" evidence="2">
    <location>
        <position position="57"/>
    </location>
</feature>
<dbReference type="AlphaFoldDB" id="A0AAD1SC86"/>
<sequence length="57" mass="6326">MTAGETRISSQPRSPSLPVGMILAYESDFQRLEKETHTAQGPFPHRDKMANTHAEGD</sequence>
<organism evidence="2 3">
    <name type="scientific">Pelobates cultripes</name>
    <name type="common">Western spadefoot toad</name>
    <dbReference type="NCBI Taxonomy" id="61616"/>
    <lineage>
        <taxon>Eukaryota</taxon>
        <taxon>Metazoa</taxon>
        <taxon>Chordata</taxon>
        <taxon>Craniata</taxon>
        <taxon>Vertebrata</taxon>
        <taxon>Euteleostomi</taxon>
        <taxon>Amphibia</taxon>
        <taxon>Batrachia</taxon>
        <taxon>Anura</taxon>
        <taxon>Pelobatoidea</taxon>
        <taxon>Pelobatidae</taxon>
        <taxon>Pelobates</taxon>
    </lineage>
</organism>
<dbReference type="Proteomes" id="UP001295444">
    <property type="component" value="Chromosome 05"/>
</dbReference>
<proteinExistence type="predicted"/>
<evidence type="ECO:0000313" key="3">
    <source>
        <dbReference type="Proteomes" id="UP001295444"/>
    </source>
</evidence>
<feature type="region of interest" description="Disordered" evidence="1">
    <location>
        <begin position="33"/>
        <end position="57"/>
    </location>
</feature>
<dbReference type="EMBL" id="OW240916">
    <property type="protein sequence ID" value="CAH2296439.1"/>
    <property type="molecule type" value="Genomic_DNA"/>
</dbReference>
<gene>
    <name evidence="2" type="ORF">PECUL_23A028096</name>
</gene>
<name>A0AAD1SC86_PELCU</name>
<accession>A0AAD1SC86</accession>
<evidence type="ECO:0000313" key="2">
    <source>
        <dbReference type="EMBL" id="CAH2296439.1"/>
    </source>
</evidence>
<protein>
    <submittedName>
        <fullName evidence="2">Uncharacterized protein</fullName>
    </submittedName>
</protein>
<evidence type="ECO:0000256" key="1">
    <source>
        <dbReference type="SAM" id="MobiDB-lite"/>
    </source>
</evidence>